<dbReference type="OrthoDB" id="9766796at2"/>
<evidence type="ECO:0000256" key="3">
    <source>
        <dbReference type="ARBA" id="ARBA00022630"/>
    </source>
</evidence>
<dbReference type="InterPro" id="IPR006076">
    <property type="entry name" value="FAD-dep_OxRdtase"/>
</dbReference>
<reference evidence="9" key="1">
    <citation type="submission" date="2017-08" db="EMBL/GenBank/DDBJ databases">
        <title>Direct submision.</title>
        <authorList>
            <person name="Kim S.-J."/>
            <person name="Rhee S.-K."/>
        </authorList>
    </citation>
    <scope>NUCLEOTIDE SEQUENCE [LARGE SCALE GENOMIC DNA]</scope>
    <source>
        <strain evidence="9">GI5</strain>
    </source>
</reference>
<dbReference type="NCBIfam" id="NF008899">
    <property type="entry name" value="PRK12266.1"/>
    <property type="match status" value="1"/>
</dbReference>
<dbReference type="EMBL" id="CP022684">
    <property type="protein sequence ID" value="AUM14675.1"/>
    <property type="molecule type" value="Genomic_DNA"/>
</dbReference>
<dbReference type="AlphaFoldDB" id="A0A2K9LT77"/>
<dbReference type="PANTHER" id="PTHR11985">
    <property type="entry name" value="GLYCEROL-3-PHOSPHATE DEHYDROGENASE"/>
    <property type="match status" value="1"/>
</dbReference>
<dbReference type="RefSeq" id="WP_101896048.1">
    <property type="nucleotide sequence ID" value="NZ_CP022684.1"/>
</dbReference>
<dbReference type="PRINTS" id="PR01001">
    <property type="entry name" value="FADG3PDH"/>
</dbReference>
<dbReference type="InterPro" id="IPR038299">
    <property type="entry name" value="DAO_C_sf"/>
</dbReference>
<dbReference type="PANTHER" id="PTHR11985:SF15">
    <property type="entry name" value="GLYCEROL-3-PHOSPHATE DEHYDROGENASE, MITOCHONDRIAL"/>
    <property type="match status" value="1"/>
</dbReference>
<dbReference type="InterPro" id="IPR000447">
    <property type="entry name" value="G3P_DH_FAD-dep"/>
</dbReference>
<gene>
    <name evidence="8" type="ORF">Kalk_20560</name>
</gene>
<dbReference type="GO" id="GO:0004368">
    <property type="term" value="F:glycerol-3-phosphate dehydrogenase (quinone) activity"/>
    <property type="evidence" value="ECO:0007669"/>
    <property type="project" value="InterPro"/>
</dbReference>
<dbReference type="Gene3D" id="3.50.50.60">
    <property type="entry name" value="FAD/NAD(P)-binding domain"/>
    <property type="match status" value="1"/>
</dbReference>
<comment type="similarity">
    <text evidence="2">Belongs to the FAD-dependent glycerol-3-phosphate dehydrogenase family.</text>
</comment>
<evidence type="ECO:0000313" key="8">
    <source>
        <dbReference type="EMBL" id="AUM14675.1"/>
    </source>
</evidence>
<accession>A0A2K9LT77</accession>
<dbReference type="SUPFAM" id="SSF51905">
    <property type="entry name" value="FAD/NAD(P)-binding domain"/>
    <property type="match status" value="1"/>
</dbReference>
<protein>
    <submittedName>
        <fullName evidence="8">Glycerol-3-phosphate dehydrogenase</fullName>
    </submittedName>
</protein>
<keyword evidence="3" id="KW-0285">Flavoprotein</keyword>
<dbReference type="KEGG" id="kak:Kalk_20560"/>
<feature type="domain" description="FAD dependent oxidoreductase" evidence="6">
    <location>
        <begin position="10"/>
        <end position="332"/>
    </location>
</feature>
<keyword evidence="4" id="KW-0274">FAD</keyword>
<proteinExistence type="inferred from homology"/>
<sequence length="525" mass="59139">MATSYNEHCDVFIIGGGISGAAIAAECAQRGLSVQLCDQADVGGASSSQSDQIMPGAHHFLRHHNLPYFNKVIKEKALLKQRAPHLYSERCFVVVPGTDSPQSPISRIWLWLFQHWLQGNRDHNLAKRSASAYQMAPLVTQFNTASREPWVMQECMIDDARLVIENLLVAHQLGATILPHHRFMAARRKQGMWLITLQQADGSEVQLRSRSLINAAGVCVQKVQDNIDGIESRCWIELKRKFFIVLPKFYQGDQAYLIESGQRHISVTPYLDHYCLIATTMAAEPEKVEHASEANTVTALIAELNQYFSIPITEQAVMRQYEVLQPFYSDNSHAATDSVEDYALDYNCSDGRSALISVFGGSFATHRAMAQEAAEMLGNHLPLKPQVSGHAVKPLPGGDMDPAAFDQFILKVASHYPWLPSHLLHHYCRTYGARCMELLRDATATSELGEELCPGLYQKEVEFLAQNEWVNCAEDILWRRTRLGLHASEQDRNRLETWLRAYLDSPSCRQEYTIPSFTVARGRTH</sequence>
<feature type="domain" description="Alpha-glycerophosphate oxidase C-terminal" evidence="7">
    <location>
        <begin position="394"/>
        <end position="493"/>
    </location>
</feature>
<dbReference type="Pfam" id="PF16901">
    <property type="entry name" value="DAO_C"/>
    <property type="match status" value="1"/>
</dbReference>
<evidence type="ECO:0000259" key="7">
    <source>
        <dbReference type="Pfam" id="PF16901"/>
    </source>
</evidence>
<dbReference type="GO" id="GO:0046168">
    <property type="term" value="P:glycerol-3-phosphate catabolic process"/>
    <property type="evidence" value="ECO:0007669"/>
    <property type="project" value="TreeGrafter"/>
</dbReference>
<evidence type="ECO:0000313" key="9">
    <source>
        <dbReference type="Proteomes" id="UP000235116"/>
    </source>
</evidence>
<organism evidence="8 9">
    <name type="scientific">Ketobacter alkanivorans</name>
    <dbReference type="NCBI Taxonomy" id="1917421"/>
    <lineage>
        <taxon>Bacteria</taxon>
        <taxon>Pseudomonadati</taxon>
        <taxon>Pseudomonadota</taxon>
        <taxon>Gammaproteobacteria</taxon>
        <taxon>Pseudomonadales</taxon>
        <taxon>Ketobacteraceae</taxon>
        <taxon>Ketobacter</taxon>
    </lineage>
</organism>
<dbReference type="Proteomes" id="UP000235116">
    <property type="component" value="Chromosome"/>
</dbReference>
<keyword evidence="5" id="KW-0560">Oxidoreductase</keyword>
<dbReference type="Gene3D" id="3.30.9.10">
    <property type="entry name" value="D-Amino Acid Oxidase, subunit A, domain 2"/>
    <property type="match status" value="1"/>
</dbReference>
<comment type="cofactor">
    <cofactor evidence="1">
        <name>FAD</name>
        <dbReference type="ChEBI" id="CHEBI:57692"/>
    </cofactor>
</comment>
<evidence type="ECO:0000256" key="1">
    <source>
        <dbReference type="ARBA" id="ARBA00001974"/>
    </source>
</evidence>
<evidence type="ECO:0000256" key="5">
    <source>
        <dbReference type="ARBA" id="ARBA00023002"/>
    </source>
</evidence>
<evidence type="ECO:0000256" key="4">
    <source>
        <dbReference type="ARBA" id="ARBA00022827"/>
    </source>
</evidence>
<keyword evidence="9" id="KW-1185">Reference proteome</keyword>
<dbReference type="Gene3D" id="6.10.250.1890">
    <property type="match status" value="1"/>
</dbReference>
<dbReference type="InterPro" id="IPR036188">
    <property type="entry name" value="FAD/NAD-bd_sf"/>
</dbReference>
<dbReference type="NCBIfam" id="NF009906">
    <property type="entry name" value="PRK13369.1"/>
    <property type="match status" value="1"/>
</dbReference>
<evidence type="ECO:0000259" key="6">
    <source>
        <dbReference type="Pfam" id="PF01266"/>
    </source>
</evidence>
<dbReference type="Pfam" id="PF01266">
    <property type="entry name" value="DAO"/>
    <property type="match status" value="1"/>
</dbReference>
<dbReference type="InterPro" id="IPR031656">
    <property type="entry name" value="DAO_C"/>
</dbReference>
<dbReference type="Gene3D" id="1.10.8.870">
    <property type="entry name" value="Alpha-glycerophosphate oxidase, cap domain"/>
    <property type="match status" value="1"/>
</dbReference>
<name>A0A2K9LT77_9GAMM</name>
<evidence type="ECO:0000256" key="2">
    <source>
        <dbReference type="ARBA" id="ARBA00007330"/>
    </source>
</evidence>